<dbReference type="EMBL" id="CP010552">
    <property type="protein sequence ID" value="ALE52545.1"/>
    <property type="molecule type" value="Genomic_DNA"/>
</dbReference>
<dbReference type="Proteomes" id="UP000058020">
    <property type="component" value="Chromosome"/>
</dbReference>
<dbReference type="OrthoDB" id="5295180at2"/>
<keyword evidence="2" id="KW-1185">Reference proteome</keyword>
<proteinExistence type="predicted"/>
<organism evidence="1 2">
    <name type="scientific">Candidatus Thioglobus autotrophicus</name>
    <dbReference type="NCBI Taxonomy" id="1705394"/>
    <lineage>
        <taxon>Bacteria</taxon>
        <taxon>Pseudomonadati</taxon>
        <taxon>Pseudomonadota</taxon>
        <taxon>Gammaproteobacteria</taxon>
        <taxon>Candidatus Pseudothioglobaceae</taxon>
        <taxon>Candidatus Thioglobus</taxon>
    </lineage>
</organism>
<dbReference type="InterPro" id="IPR008620">
    <property type="entry name" value="FixH"/>
</dbReference>
<dbReference type="KEGG" id="tho:SP60_04535"/>
<evidence type="ECO:0008006" key="3">
    <source>
        <dbReference type="Google" id="ProtNLM"/>
    </source>
</evidence>
<gene>
    <name evidence="1" type="ORF">SP60_04535</name>
</gene>
<dbReference type="Pfam" id="PF05751">
    <property type="entry name" value="FixH"/>
    <property type="match status" value="1"/>
</dbReference>
<evidence type="ECO:0000313" key="2">
    <source>
        <dbReference type="Proteomes" id="UP000058020"/>
    </source>
</evidence>
<dbReference type="AlphaFoldDB" id="A0A0M3TU95"/>
<sequence>MSVQKSPVMMLMLVLFVALVGATVWRIITALETHPGLVVADAYETGERYGSTLKKRNELIQQGWKLELVLPETITHGVKQTYRAISTKQAVRLNKADATAYFYRPLEMKHDFSMPMTKTSDGAYQLEVSLPLKGRWDLLVEISKGSFLQQNSARMFAE</sequence>
<dbReference type="RefSeq" id="WP_053951497.1">
    <property type="nucleotide sequence ID" value="NZ_CP010552.1"/>
</dbReference>
<name>A0A0M3TU95_9GAMM</name>
<evidence type="ECO:0000313" key="1">
    <source>
        <dbReference type="EMBL" id="ALE52545.1"/>
    </source>
</evidence>
<dbReference type="STRING" id="1705394.SP60_04535"/>
<reference evidence="1 2" key="1">
    <citation type="journal article" date="2015" name="Genome Announc.">
        <title>Genome Sequence of 'Candidatus Thioglobus autotrophica' Strain EF1, a Chemoautotroph from the SUP05 Clade of Marine Gammaproteobacteria.</title>
        <authorList>
            <person name="Shah V."/>
            <person name="Morris R.M."/>
        </authorList>
    </citation>
    <scope>NUCLEOTIDE SEQUENCE [LARGE SCALE GENOMIC DNA]</scope>
    <source>
        <strain evidence="1 2">EF1</strain>
    </source>
</reference>
<accession>A0A0M3TU95</accession>
<protein>
    <recommendedName>
        <fullName evidence="3">FixH family protein</fullName>
    </recommendedName>
</protein>